<feature type="compositionally biased region" description="Polar residues" evidence="1">
    <location>
        <begin position="129"/>
        <end position="143"/>
    </location>
</feature>
<dbReference type="EMBL" id="CAJNOK010037413">
    <property type="protein sequence ID" value="CAF1530664.1"/>
    <property type="molecule type" value="Genomic_DNA"/>
</dbReference>
<accession>A0A8S2FPQ3</accession>
<dbReference type="Proteomes" id="UP000677228">
    <property type="component" value="Unassembled WGS sequence"/>
</dbReference>
<protein>
    <submittedName>
        <fullName evidence="2">Uncharacterized protein</fullName>
    </submittedName>
</protein>
<comment type="caution">
    <text evidence="2">The sequence shown here is derived from an EMBL/GenBank/DDBJ whole genome shotgun (WGS) entry which is preliminary data.</text>
</comment>
<reference evidence="2" key="1">
    <citation type="submission" date="2021-02" db="EMBL/GenBank/DDBJ databases">
        <authorList>
            <person name="Nowell W R."/>
        </authorList>
    </citation>
    <scope>NUCLEOTIDE SEQUENCE</scope>
</reference>
<dbReference type="Proteomes" id="UP000682733">
    <property type="component" value="Unassembled WGS sequence"/>
</dbReference>
<gene>
    <name evidence="2" type="ORF">OVA965_LOCUS38237</name>
    <name evidence="3" type="ORF">TMI583_LOCUS39405</name>
</gene>
<evidence type="ECO:0000313" key="3">
    <source>
        <dbReference type="EMBL" id="CAF4317598.1"/>
    </source>
</evidence>
<feature type="region of interest" description="Disordered" evidence="1">
    <location>
        <begin position="17"/>
        <end position="45"/>
    </location>
</feature>
<sequence length="156" mass="17690">IRLFIWKLDDTFSRKAIQEQPQQQVSSSSPPPACIKGPEDQNPTDSVKKNDFMISYCHQNKDLYFNAACQELVWNIEHFIHPDGHRIPVLPKLSVDKSQQSATIVLPEHLAPRKIQIYTTLNIVTSKRSMEPTTIESSPQLSNTKSPTDSDDTTKT</sequence>
<evidence type="ECO:0000313" key="2">
    <source>
        <dbReference type="EMBL" id="CAF1530664.1"/>
    </source>
</evidence>
<evidence type="ECO:0000313" key="4">
    <source>
        <dbReference type="Proteomes" id="UP000677228"/>
    </source>
</evidence>
<feature type="region of interest" description="Disordered" evidence="1">
    <location>
        <begin position="129"/>
        <end position="156"/>
    </location>
</feature>
<dbReference type="EMBL" id="CAJOBA010059642">
    <property type="protein sequence ID" value="CAF4317598.1"/>
    <property type="molecule type" value="Genomic_DNA"/>
</dbReference>
<evidence type="ECO:0000256" key="1">
    <source>
        <dbReference type="SAM" id="MobiDB-lite"/>
    </source>
</evidence>
<feature type="non-terminal residue" evidence="2">
    <location>
        <position position="1"/>
    </location>
</feature>
<dbReference type="AlphaFoldDB" id="A0A8S2FPQ3"/>
<name>A0A8S2FPQ3_9BILA</name>
<organism evidence="2 4">
    <name type="scientific">Didymodactylos carnosus</name>
    <dbReference type="NCBI Taxonomy" id="1234261"/>
    <lineage>
        <taxon>Eukaryota</taxon>
        <taxon>Metazoa</taxon>
        <taxon>Spiralia</taxon>
        <taxon>Gnathifera</taxon>
        <taxon>Rotifera</taxon>
        <taxon>Eurotatoria</taxon>
        <taxon>Bdelloidea</taxon>
        <taxon>Philodinida</taxon>
        <taxon>Philodinidae</taxon>
        <taxon>Didymodactylos</taxon>
    </lineage>
</organism>
<proteinExistence type="predicted"/>